<proteinExistence type="predicted"/>
<dbReference type="EMBL" id="JBHTKJ010000045">
    <property type="protein sequence ID" value="MFD1039713.1"/>
    <property type="molecule type" value="Genomic_DNA"/>
</dbReference>
<dbReference type="RefSeq" id="WP_390363370.1">
    <property type="nucleotide sequence ID" value="NZ_JBHTKJ010000045.1"/>
</dbReference>
<protein>
    <recommendedName>
        <fullName evidence="3">DUF1292 domain-containing protein</fullName>
    </recommendedName>
</protein>
<organism evidence="1 2">
    <name type="scientific">Virgibacillus byunsanensis</name>
    <dbReference type="NCBI Taxonomy" id="570945"/>
    <lineage>
        <taxon>Bacteria</taxon>
        <taxon>Bacillati</taxon>
        <taxon>Bacillota</taxon>
        <taxon>Bacilli</taxon>
        <taxon>Bacillales</taxon>
        <taxon>Bacillaceae</taxon>
        <taxon>Virgibacillus</taxon>
    </lineage>
</organism>
<sequence length="82" mass="9754">MELKKVEGYYKYRDYILQIVTTNQVKEDHYSTESIYIDLDNGYINISEGYPGSYEVVSDTNHLQTIESLVENEEVDWDYRDD</sequence>
<evidence type="ECO:0000313" key="2">
    <source>
        <dbReference type="Proteomes" id="UP001597040"/>
    </source>
</evidence>
<keyword evidence="2" id="KW-1185">Reference proteome</keyword>
<dbReference type="Proteomes" id="UP001597040">
    <property type="component" value="Unassembled WGS sequence"/>
</dbReference>
<accession>A0ABW3LMV6</accession>
<gene>
    <name evidence="1" type="ORF">ACFQ3N_15100</name>
</gene>
<reference evidence="2" key="1">
    <citation type="journal article" date="2019" name="Int. J. Syst. Evol. Microbiol.">
        <title>The Global Catalogue of Microorganisms (GCM) 10K type strain sequencing project: providing services to taxonomists for standard genome sequencing and annotation.</title>
        <authorList>
            <consortium name="The Broad Institute Genomics Platform"/>
            <consortium name="The Broad Institute Genome Sequencing Center for Infectious Disease"/>
            <person name="Wu L."/>
            <person name="Ma J."/>
        </authorList>
    </citation>
    <scope>NUCLEOTIDE SEQUENCE [LARGE SCALE GENOMIC DNA]</scope>
    <source>
        <strain evidence="2">CCUG 56754</strain>
    </source>
</reference>
<evidence type="ECO:0000313" key="1">
    <source>
        <dbReference type="EMBL" id="MFD1039713.1"/>
    </source>
</evidence>
<evidence type="ECO:0008006" key="3">
    <source>
        <dbReference type="Google" id="ProtNLM"/>
    </source>
</evidence>
<comment type="caution">
    <text evidence="1">The sequence shown here is derived from an EMBL/GenBank/DDBJ whole genome shotgun (WGS) entry which is preliminary data.</text>
</comment>
<name>A0ABW3LMV6_9BACI</name>